<feature type="non-terminal residue" evidence="2">
    <location>
        <position position="117"/>
    </location>
</feature>
<evidence type="ECO:0000256" key="1">
    <source>
        <dbReference type="SAM" id="MobiDB-lite"/>
    </source>
</evidence>
<proteinExistence type="predicted"/>
<name>A0A164HLF8_9CRUS</name>
<dbReference type="EMBL" id="LRGB01010459">
    <property type="protein sequence ID" value="KZS00357.1"/>
    <property type="molecule type" value="Genomic_DNA"/>
</dbReference>
<accession>A0A164HLF8</accession>
<feature type="region of interest" description="Disordered" evidence="1">
    <location>
        <begin position="1"/>
        <end position="25"/>
    </location>
</feature>
<dbReference type="Proteomes" id="UP000076858">
    <property type="component" value="Unassembled WGS sequence"/>
</dbReference>
<protein>
    <submittedName>
        <fullName evidence="2">Uncharacterized protein</fullName>
    </submittedName>
</protein>
<reference evidence="2 3" key="1">
    <citation type="submission" date="2016-03" db="EMBL/GenBank/DDBJ databases">
        <title>EvidentialGene: Evidence-directed Construction of Genes on Genomes.</title>
        <authorList>
            <person name="Gilbert D.G."/>
            <person name="Choi J.-H."/>
            <person name="Mockaitis K."/>
            <person name="Colbourne J."/>
            <person name="Pfrender M."/>
        </authorList>
    </citation>
    <scope>NUCLEOTIDE SEQUENCE [LARGE SCALE GENOMIC DNA]</scope>
    <source>
        <strain evidence="2 3">Xinb3</strain>
        <tissue evidence="2">Complete organism</tissue>
    </source>
</reference>
<dbReference type="AlphaFoldDB" id="A0A164HLF8"/>
<sequence length="117" mass="13098">TSATPPVATNAADIVNGRRDSPSEDLKLTPKMALLKFTRKEGEGYKSELQLPQEYKDVRVMVEDVVRNNGRIRESLEMNHSVTVNDSSGLSGSAMESKPYDEWEAIQRELALYPDAR</sequence>
<organism evidence="2 3">
    <name type="scientific">Daphnia magna</name>
    <dbReference type="NCBI Taxonomy" id="35525"/>
    <lineage>
        <taxon>Eukaryota</taxon>
        <taxon>Metazoa</taxon>
        <taxon>Ecdysozoa</taxon>
        <taxon>Arthropoda</taxon>
        <taxon>Crustacea</taxon>
        <taxon>Branchiopoda</taxon>
        <taxon>Diplostraca</taxon>
        <taxon>Cladocera</taxon>
        <taxon>Anomopoda</taxon>
        <taxon>Daphniidae</taxon>
        <taxon>Daphnia</taxon>
    </lineage>
</organism>
<gene>
    <name evidence="2" type="ORF">APZ42_003355</name>
</gene>
<feature type="non-terminal residue" evidence="2">
    <location>
        <position position="1"/>
    </location>
</feature>
<evidence type="ECO:0000313" key="2">
    <source>
        <dbReference type="EMBL" id="KZS00357.1"/>
    </source>
</evidence>
<evidence type="ECO:0000313" key="3">
    <source>
        <dbReference type="Proteomes" id="UP000076858"/>
    </source>
</evidence>
<comment type="caution">
    <text evidence="2">The sequence shown here is derived from an EMBL/GenBank/DDBJ whole genome shotgun (WGS) entry which is preliminary data.</text>
</comment>
<dbReference type="OrthoDB" id="2556847at2759"/>
<feature type="compositionally biased region" description="Basic and acidic residues" evidence="1">
    <location>
        <begin position="16"/>
        <end position="25"/>
    </location>
</feature>
<keyword evidence="3" id="KW-1185">Reference proteome</keyword>